<accession>A0A409Y6Y8</accession>
<dbReference type="Pfam" id="PF20151">
    <property type="entry name" value="DUF6533"/>
    <property type="match status" value="1"/>
</dbReference>
<keyword evidence="2" id="KW-0812">Transmembrane</keyword>
<evidence type="ECO:0000256" key="2">
    <source>
        <dbReference type="SAM" id="Phobius"/>
    </source>
</evidence>
<organism evidence="4 5">
    <name type="scientific">Panaeolus cyanescens</name>
    <dbReference type="NCBI Taxonomy" id="181874"/>
    <lineage>
        <taxon>Eukaryota</taxon>
        <taxon>Fungi</taxon>
        <taxon>Dikarya</taxon>
        <taxon>Basidiomycota</taxon>
        <taxon>Agaricomycotina</taxon>
        <taxon>Agaricomycetes</taxon>
        <taxon>Agaricomycetidae</taxon>
        <taxon>Agaricales</taxon>
        <taxon>Agaricineae</taxon>
        <taxon>Galeropsidaceae</taxon>
        <taxon>Panaeolus</taxon>
    </lineage>
</organism>
<feature type="domain" description="DUF6533" evidence="3">
    <location>
        <begin position="33"/>
        <end position="75"/>
    </location>
</feature>
<keyword evidence="5" id="KW-1185">Reference proteome</keyword>
<sequence>MYHLPRSSTNETIYSPYGSAGSAAGAEVVNRSSVAALAFLLWDILITMEDEVNLIWPRTLSYTKVVYFLIRYIPVFVHISILFVGTELTPYFNFTPYDCYIWQIFQGVAVVTIVTLVDTILILRIHALYHGNNVMRIIVFICFGLEIIGMTIGLIISLPKITYDHICLTLSFPHSIILYGASSIAFQTFLFIITLYKFIQAARSGWGDVPLIVLLVRDGTWAFFMLFAIYAGQGFVFLLSNKAYSGVLYAWILTAFSFAGYRILLNISKLADYTSDGHSRTSNGRRTDTNIQFTTQLFESQAVPTQHHDQTDFLEPSMTGRHQQRRGRDLEHSRISTFSLEP</sequence>
<dbReference type="EMBL" id="NHTK01001376">
    <property type="protein sequence ID" value="PPQ98796.1"/>
    <property type="molecule type" value="Genomic_DNA"/>
</dbReference>
<feature type="transmembrane region" description="Helical" evidence="2">
    <location>
        <begin position="211"/>
        <end position="231"/>
    </location>
</feature>
<feature type="transmembrane region" description="Helical" evidence="2">
    <location>
        <begin position="243"/>
        <end position="264"/>
    </location>
</feature>
<evidence type="ECO:0000259" key="3">
    <source>
        <dbReference type="Pfam" id="PF20151"/>
    </source>
</evidence>
<dbReference type="STRING" id="181874.A0A409Y6Y8"/>
<dbReference type="InterPro" id="IPR045340">
    <property type="entry name" value="DUF6533"/>
</dbReference>
<gene>
    <name evidence="4" type="ORF">CVT24_003354</name>
</gene>
<evidence type="ECO:0000256" key="1">
    <source>
        <dbReference type="SAM" id="MobiDB-lite"/>
    </source>
</evidence>
<dbReference type="Proteomes" id="UP000284842">
    <property type="component" value="Unassembled WGS sequence"/>
</dbReference>
<evidence type="ECO:0000313" key="5">
    <source>
        <dbReference type="Proteomes" id="UP000284842"/>
    </source>
</evidence>
<evidence type="ECO:0000313" key="4">
    <source>
        <dbReference type="EMBL" id="PPQ98796.1"/>
    </source>
</evidence>
<feature type="transmembrane region" description="Helical" evidence="2">
    <location>
        <begin position="104"/>
        <end position="125"/>
    </location>
</feature>
<name>A0A409Y6Y8_9AGAR</name>
<comment type="caution">
    <text evidence="4">The sequence shown here is derived from an EMBL/GenBank/DDBJ whole genome shotgun (WGS) entry which is preliminary data.</text>
</comment>
<keyword evidence="2" id="KW-0472">Membrane</keyword>
<dbReference type="InParanoid" id="A0A409Y6Y8"/>
<feature type="region of interest" description="Disordered" evidence="1">
    <location>
        <begin position="302"/>
        <end position="342"/>
    </location>
</feature>
<feature type="transmembrane region" description="Helical" evidence="2">
    <location>
        <begin position="137"/>
        <end position="156"/>
    </location>
</feature>
<dbReference type="AlphaFoldDB" id="A0A409Y6Y8"/>
<proteinExistence type="predicted"/>
<feature type="transmembrane region" description="Helical" evidence="2">
    <location>
        <begin position="176"/>
        <end position="199"/>
    </location>
</feature>
<protein>
    <recommendedName>
        <fullName evidence="3">DUF6533 domain-containing protein</fullName>
    </recommendedName>
</protein>
<dbReference type="OrthoDB" id="2637653at2759"/>
<feature type="transmembrane region" description="Helical" evidence="2">
    <location>
        <begin position="65"/>
        <end position="84"/>
    </location>
</feature>
<keyword evidence="2" id="KW-1133">Transmembrane helix</keyword>
<reference evidence="4 5" key="1">
    <citation type="journal article" date="2018" name="Evol. Lett.">
        <title>Horizontal gene cluster transfer increased hallucinogenic mushroom diversity.</title>
        <authorList>
            <person name="Reynolds H.T."/>
            <person name="Vijayakumar V."/>
            <person name="Gluck-Thaler E."/>
            <person name="Korotkin H.B."/>
            <person name="Matheny P.B."/>
            <person name="Slot J.C."/>
        </authorList>
    </citation>
    <scope>NUCLEOTIDE SEQUENCE [LARGE SCALE GENOMIC DNA]</scope>
    <source>
        <strain evidence="4 5">2629</strain>
    </source>
</reference>